<protein>
    <submittedName>
        <fullName evidence="2">Uncharacterized protein</fullName>
    </submittedName>
</protein>
<dbReference type="AlphaFoldDB" id="A0A371CZY6"/>
<keyword evidence="3" id="KW-1185">Reference proteome</keyword>
<name>A0A371CZY6_9APHY</name>
<evidence type="ECO:0000313" key="2">
    <source>
        <dbReference type="EMBL" id="RDX45847.1"/>
    </source>
</evidence>
<gene>
    <name evidence="2" type="ORF">OH76DRAFT_926096</name>
</gene>
<sequence length="374" mass="40787">MYQPVQPHAFPLLTYEAYLRAQLEHAMRMANANANPNSTFSPPADAHVALYHLGCMPPVKVHVEYTLPPGQHALQLPFGLEEPFAPINTTFPFVPAVTQAGSVSNAASAVAPPPMPTVDTGSGSGTGNETSVASSIQPAGQQSTARPDNSPLVLPRPAALRDAVEKRRQAAQASQVAHDRPHDAADSISMRVDGHPRPGTTSPLSSNTSPKTAQTAAEPIVKTEQQGTGKKALHPERHRYKIRGTKRYARWYATKSALPIPAPPEWLRPTHGFLYVHQHKRGAQVWMYYAPDRVRRGEGPSSDAVTGTGTRAPLRLLSLVSMGTTVEDGRWVKAEEGLEHPGMEGYVLLMTEDDEPRWVKRASARNNRRARARE</sequence>
<feature type="compositionally biased region" description="Polar residues" evidence="1">
    <location>
        <begin position="199"/>
        <end position="215"/>
    </location>
</feature>
<feature type="compositionally biased region" description="Polar residues" evidence="1">
    <location>
        <begin position="128"/>
        <end position="147"/>
    </location>
</feature>
<organism evidence="2 3">
    <name type="scientific">Lentinus brumalis</name>
    <dbReference type="NCBI Taxonomy" id="2498619"/>
    <lineage>
        <taxon>Eukaryota</taxon>
        <taxon>Fungi</taxon>
        <taxon>Dikarya</taxon>
        <taxon>Basidiomycota</taxon>
        <taxon>Agaricomycotina</taxon>
        <taxon>Agaricomycetes</taxon>
        <taxon>Polyporales</taxon>
        <taxon>Polyporaceae</taxon>
        <taxon>Lentinus</taxon>
    </lineage>
</organism>
<reference evidence="2 3" key="1">
    <citation type="journal article" date="2018" name="Biotechnol. Biofuels">
        <title>Integrative visual omics of the white-rot fungus Polyporus brumalis exposes the biotechnological potential of its oxidative enzymes for delignifying raw plant biomass.</title>
        <authorList>
            <person name="Miyauchi S."/>
            <person name="Rancon A."/>
            <person name="Drula E."/>
            <person name="Hage H."/>
            <person name="Chaduli D."/>
            <person name="Favel A."/>
            <person name="Grisel S."/>
            <person name="Henrissat B."/>
            <person name="Herpoel-Gimbert I."/>
            <person name="Ruiz-Duenas F.J."/>
            <person name="Chevret D."/>
            <person name="Hainaut M."/>
            <person name="Lin J."/>
            <person name="Wang M."/>
            <person name="Pangilinan J."/>
            <person name="Lipzen A."/>
            <person name="Lesage-Meessen L."/>
            <person name="Navarro D."/>
            <person name="Riley R."/>
            <person name="Grigoriev I.V."/>
            <person name="Zhou S."/>
            <person name="Raouche S."/>
            <person name="Rosso M.N."/>
        </authorList>
    </citation>
    <scope>NUCLEOTIDE SEQUENCE [LARGE SCALE GENOMIC DNA]</scope>
    <source>
        <strain evidence="2 3">BRFM 1820</strain>
    </source>
</reference>
<evidence type="ECO:0000256" key="1">
    <source>
        <dbReference type="SAM" id="MobiDB-lite"/>
    </source>
</evidence>
<dbReference type="OrthoDB" id="2757158at2759"/>
<dbReference type="Proteomes" id="UP000256964">
    <property type="component" value="Unassembled WGS sequence"/>
</dbReference>
<dbReference type="EMBL" id="KZ857433">
    <property type="protein sequence ID" value="RDX45847.1"/>
    <property type="molecule type" value="Genomic_DNA"/>
</dbReference>
<evidence type="ECO:0000313" key="3">
    <source>
        <dbReference type="Proteomes" id="UP000256964"/>
    </source>
</evidence>
<proteinExistence type="predicted"/>
<accession>A0A371CZY6</accession>
<feature type="region of interest" description="Disordered" evidence="1">
    <location>
        <begin position="107"/>
        <end position="233"/>
    </location>
</feature>